<dbReference type="InterPro" id="IPR005135">
    <property type="entry name" value="Endo/exonuclease/phosphatase"/>
</dbReference>
<keyword evidence="3" id="KW-0378">Hydrolase</keyword>
<keyword evidence="3" id="KW-0255">Endonuclease</keyword>
<feature type="transmembrane region" description="Helical" evidence="1">
    <location>
        <begin position="68"/>
        <end position="86"/>
    </location>
</feature>
<keyword evidence="1" id="KW-1133">Transmembrane helix</keyword>
<dbReference type="SUPFAM" id="SSF56219">
    <property type="entry name" value="DNase I-like"/>
    <property type="match status" value="1"/>
</dbReference>
<name>A0ABS4QFX8_9NOCA</name>
<feature type="transmembrane region" description="Helical" evidence="1">
    <location>
        <begin position="36"/>
        <end position="61"/>
    </location>
</feature>
<dbReference type="EMBL" id="JAGGMR010000001">
    <property type="protein sequence ID" value="MBP2190055.1"/>
    <property type="molecule type" value="Genomic_DNA"/>
</dbReference>
<evidence type="ECO:0000256" key="1">
    <source>
        <dbReference type="SAM" id="Phobius"/>
    </source>
</evidence>
<dbReference type="Gene3D" id="3.60.10.10">
    <property type="entry name" value="Endonuclease/exonuclease/phosphatase"/>
    <property type="match status" value="1"/>
</dbReference>
<dbReference type="GO" id="GO:0004519">
    <property type="term" value="F:endonuclease activity"/>
    <property type="evidence" value="ECO:0007669"/>
    <property type="project" value="UniProtKB-KW"/>
</dbReference>
<evidence type="ECO:0000313" key="3">
    <source>
        <dbReference type="EMBL" id="MBP2190055.1"/>
    </source>
</evidence>
<dbReference type="Pfam" id="PF03372">
    <property type="entry name" value="Exo_endo_phos"/>
    <property type="match status" value="1"/>
</dbReference>
<protein>
    <submittedName>
        <fullName evidence="3">Endonuclease/exonuclease/phosphatase (EEP) superfamily protein YafD</fullName>
    </submittedName>
</protein>
<evidence type="ECO:0000313" key="4">
    <source>
        <dbReference type="Proteomes" id="UP001519325"/>
    </source>
</evidence>
<gene>
    <name evidence="3" type="ORF">BJ987_002956</name>
</gene>
<evidence type="ECO:0000259" key="2">
    <source>
        <dbReference type="Pfam" id="PF03372"/>
    </source>
</evidence>
<dbReference type="InterPro" id="IPR036691">
    <property type="entry name" value="Endo/exonu/phosph_ase_sf"/>
</dbReference>
<sequence length="323" mass="33871">MRSRPVRAGTELLAWIATVAGATGIALHFSRSSARLLVLAASVAPYLMCSAVVAAVTFTVLRRRSGAAAAVIVAALGVWTQVPLYAGDSGAGSGPELTVMQANLLFEGADPRALVEEVRARRVTILTVNELTPAALGELTLAGLDHLLPHRYVSPGRTATGTGIYSAYPLTDTVEYDGYVLNQLSATATVPGAGPVTVYAFHPVPPIYGTDVWSDELSRLRAILDRAPGDRPAIAGGDFNATFDHSQFRAMLSGRFHDAAEQSGAGHLVTYPTDKAFPPLIGIDHILLAGAHATRVATVALPGADHRALVADLRLASAVQPRQ</sequence>
<proteinExistence type="predicted"/>
<feature type="domain" description="Endonuclease/exonuclease/phosphatase" evidence="2">
    <location>
        <begin position="100"/>
        <end position="300"/>
    </location>
</feature>
<keyword evidence="4" id="KW-1185">Reference proteome</keyword>
<keyword evidence="3" id="KW-0540">Nuclease</keyword>
<comment type="caution">
    <text evidence="3">The sequence shown here is derived from an EMBL/GenBank/DDBJ whole genome shotgun (WGS) entry which is preliminary data.</text>
</comment>
<keyword evidence="1" id="KW-0472">Membrane</keyword>
<dbReference type="Proteomes" id="UP001519325">
    <property type="component" value="Unassembled WGS sequence"/>
</dbReference>
<reference evidence="3 4" key="1">
    <citation type="submission" date="2021-03" db="EMBL/GenBank/DDBJ databases">
        <title>Sequencing the genomes of 1000 actinobacteria strains.</title>
        <authorList>
            <person name="Klenk H.-P."/>
        </authorList>
    </citation>
    <scope>NUCLEOTIDE SEQUENCE [LARGE SCALE GENOMIC DNA]</scope>
    <source>
        <strain evidence="3 4">DSM 45516</strain>
    </source>
</reference>
<accession>A0ABS4QFX8</accession>
<feature type="transmembrane region" description="Helical" evidence="1">
    <location>
        <begin position="12"/>
        <end position="30"/>
    </location>
</feature>
<dbReference type="RefSeq" id="WP_307869607.1">
    <property type="nucleotide sequence ID" value="NZ_JAGGMR010000001.1"/>
</dbReference>
<keyword evidence="1" id="KW-0812">Transmembrane</keyword>
<organism evidence="3 4">
    <name type="scientific">Nocardia goodfellowii</name>
    <dbReference type="NCBI Taxonomy" id="882446"/>
    <lineage>
        <taxon>Bacteria</taxon>
        <taxon>Bacillati</taxon>
        <taxon>Actinomycetota</taxon>
        <taxon>Actinomycetes</taxon>
        <taxon>Mycobacteriales</taxon>
        <taxon>Nocardiaceae</taxon>
        <taxon>Nocardia</taxon>
    </lineage>
</organism>